<dbReference type="RefSeq" id="WP_203006927.1">
    <property type="nucleotide sequence ID" value="NZ_JADWYU010000395.1"/>
</dbReference>
<sequence length="353" mass="38213">MIPVPRPGVQPARLVDVLGTLATDVANLHSGSPGRTSYERLTAYLDWAETASRQLRGLASADDIQRLVFGGRYRDLLTLALSETMTAQHERERFRRSTAEAYNRPGVVSQHPVANALLSSELDEQSRLFEEARDALSAEVDHWGRVGALAVLDTSFYIEDDKKLEDVDFARLLGLPGKDIHLIVPMAVVDELDGLKRHDKARWRAVYTLGVLERVWRDVRTPRLGQLGDAPPAHDNPTSAPAAGAVTVGLFSDPRGHIRLPIMDDEIVDRAATVQALAGLPVTVVTYDTGMAARARQVGLKVLKLAEPFGDEPAKDSGRRRGQRSAPAARGAVSHSAAVGQGTGPQGEATPHS</sequence>
<gene>
    <name evidence="7" type="ORF">I7412_35110</name>
</gene>
<evidence type="ECO:0000256" key="1">
    <source>
        <dbReference type="ARBA" id="ARBA00022722"/>
    </source>
</evidence>
<evidence type="ECO:0000313" key="8">
    <source>
        <dbReference type="Proteomes" id="UP000604475"/>
    </source>
</evidence>
<accession>A0A937USN4</accession>
<protein>
    <recommendedName>
        <fullName evidence="6">PIN domain-containing protein</fullName>
    </recommendedName>
</protein>
<feature type="domain" description="PIN" evidence="6">
    <location>
        <begin position="151"/>
        <end position="304"/>
    </location>
</feature>
<evidence type="ECO:0000256" key="4">
    <source>
        <dbReference type="ARBA" id="ARBA00022842"/>
    </source>
</evidence>
<reference evidence="7" key="1">
    <citation type="submission" date="2020-12" db="EMBL/GenBank/DDBJ databases">
        <title>Genomic characterization of non-nitrogen-fixing Frankia strains.</title>
        <authorList>
            <person name="Carlos-Shanley C."/>
            <person name="Guerra T."/>
            <person name="Hahn D."/>
        </authorList>
    </citation>
    <scope>NUCLEOTIDE SEQUENCE</scope>
    <source>
        <strain evidence="7">CN6</strain>
    </source>
</reference>
<keyword evidence="8" id="KW-1185">Reference proteome</keyword>
<dbReference type="Pfam" id="PF13638">
    <property type="entry name" value="PIN_4"/>
    <property type="match status" value="1"/>
</dbReference>
<evidence type="ECO:0000256" key="3">
    <source>
        <dbReference type="ARBA" id="ARBA00022801"/>
    </source>
</evidence>
<organism evidence="7 8">
    <name type="scientific">Frankia nepalensis</name>
    <dbReference type="NCBI Taxonomy" id="1836974"/>
    <lineage>
        <taxon>Bacteria</taxon>
        <taxon>Bacillati</taxon>
        <taxon>Actinomycetota</taxon>
        <taxon>Actinomycetes</taxon>
        <taxon>Frankiales</taxon>
        <taxon>Frankiaceae</taxon>
        <taxon>Frankia</taxon>
    </lineage>
</organism>
<dbReference type="InterPro" id="IPR002716">
    <property type="entry name" value="PIN_dom"/>
</dbReference>
<evidence type="ECO:0000256" key="5">
    <source>
        <dbReference type="SAM" id="MobiDB-lite"/>
    </source>
</evidence>
<dbReference type="GO" id="GO:0046872">
    <property type="term" value="F:metal ion binding"/>
    <property type="evidence" value="ECO:0007669"/>
    <property type="project" value="UniProtKB-KW"/>
</dbReference>
<dbReference type="AlphaFoldDB" id="A0A937USN4"/>
<dbReference type="GO" id="GO:0004518">
    <property type="term" value="F:nuclease activity"/>
    <property type="evidence" value="ECO:0007669"/>
    <property type="project" value="UniProtKB-KW"/>
</dbReference>
<evidence type="ECO:0000313" key="7">
    <source>
        <dbReference type="EMBL" id="MBL7632293.1"/>
    </source>
</evidence>
<name>A0A937USN4_9ACTN</name>
<keyword evidence="4" id="KW-0460">Magnesium</keyword>
<dbReference type="Gene3D" id="3.40.50.1010">
    <property type="entry name" value="5'-nuclease"/>
    <property type="match status" value="1"/>
</dbReference>
<evidence type="ECO:0000256" key="2">
    <source>
        <dbReference type="ARBA" id="ARBA00022723"/>
    </source>
</evidence>
<dbReference type="GO" id="GO:0016787">
    <property type="term" value="F:hydrolase activity"/>
    <property type="evidence" value="ECO:0007669"/>
    <property type="project" value="UniProtKB-KW"/>
</dbReference>
<keyword evidence="2" id="KW-0479">Metal-binding</keyword>
<comment type="caution">
    <text evidence="7">The sequence shown here is derived from an EMBL/GenBank/DDBJ whole genome shotgun (WGS) entry which is preliminary data.</text>
</comment>
<proteinExistence type="predicted"/>
<keyword evidence="3" id="KW-0378">Hydrolase</keyword>
<feature type="region of interest" description="Disordered" evidence="5">
    <location>
        <begin position="309"/>
        <end position="353"/>
    </location>
</feature>
<dbReference type="EMBL" id="JAEACQ010000305">
    <property type="protein sequence ID" value="MBL7632293.1"/>
    <property type="molecule type" value="Genomic_DNA"/>
</dbReference>
<keyword evidence="1" id="KW-0540">Nuclease</keyword>
<evidence type="ECO:0000259" key="6">
    <source>
        <dbReference type="Pfam" id="PF13638"/>
    </source>
</evidence>
<dbReference type="Proteomes" id="UP000604475">
    <property type="component" value="Unassembled WGS sequence"/>
</dbReference>